<proteinExistence type="predicted"/>
<keyword evidence="1" id="KW-1133">Transmembrane helix</keyword>
<dbReference type="STRING" id="1122133.SAMN02745157_0673"/>
<keyword evidence="1" id="KW-0472">Membrane</keyword>
<organism evidence="2 3">
    <name type="scientific">Kaistia soli DSM 19436</name>
    <dbReference type="NCBI Taxonomy" id="1122133"/>
    <lineage>
        <taxon>Bacteria</taxon>
        <taxon>Pseudomonadati</taxon>
        <taxon>Pseudomonadota</taxon>
        <taxon>Alphaproteobacteria</taxon>
        <taxon>Hyphomicrobiales</taxon>
        <taxon>Kaistiaceae</taxon>
        <taxon>Kaistia</taxon>
    </lineage>
</organism>
<evidence type="ECO:0000313" key="3">
    <source>
        <dbReference type="Proteomes" id="UP000184485"/>
    </source>
</evidence>
<reference evidence="2 3" key="1">
    <citation type="submission" date="2016-11" db="EMBL/GenBank/DDBJ databases">
        <authorList>
            <person name="Jaros S."/>
            <person name="Januszkiewicz K."/>
            <person name="Wedrychowicz H."/>
        </authorList>
    </citation>
    <scope>NUCLEOTIDE SEQUENCE [LARGE SCALE GENOMIC DNA]</scope>
    <source>
        <strain evidence="2 3">DSM 19436</strain>
    </source>
</reference>
<accession>A0A1M4VCY7</accession>
<keyword evidence="3" id="KW-1185">Reference proteome</keyword>
<name>A0A1M4VCY7_9HYPH</name>
<sequence length="57" mass="6179">MTARRNLDIFTSPLAFSVFCVVMVGIWAAMMLAPALLIARLKQPAIVTPPAHAEVAR</sequence>
<dbReference type="EMBL" id="FQUP01000001">
    <property type="protein sequence ID" value="SHE66864.1"/>
    <property type="molecule type" value="Genomic_DNA"/>
</dbReference>
<dbReference type="Proteomes" id="UP000184485">
    <property type="component" value="Unassembled WGS sequence"/>
</dbReference>
<evidence type="ECO:0000313" key="2">
    <source>
        <dbReference type="EMBL" id="SHE66864.1"/>
    </source>
</evidence>
<protein>
    <submittedName>
        <fullName evidence="2">Uncharacterized protein</fullName>
    </submittedName>
</protein>
<evidence type="ECO:0000256" key="1">
    <source>
        <dbReference type="SAM" id="Phobius"/>
    </source>
</evidence>
<dbReference type="AlphaFoldDB" id="A0A1M4VCY7"/>
<gene>
    <name evidence="2" type="ORF">SAMN02745157_0673</name>
</gene>
<keyword evidence="1" id="KW-0812">Transmembrane</keyword>
<feature type="transmembrane region" description="Helical" evidence="1">
    <location>
        <begin position="14"/>
        <end position="39"/>
    </location>
</feature>
<dbReference type="RefSeq" id="WP_175561700.1">
    <property type="nucleotide sequence ID" value="NZ_FQUP01000001.1"/>
</dbReference>